<feature type="compositionally biased region" description="Basic and acidic residues" evidence="2">
    <location>
        <begin position="201"/>
        <end position="233"/>
    </location>
</feature>
<gene>
    <name evidence="4" type="ORF">PENTCL1PPCAC_11053</name>
</gene>
<protein>
    <recommendedName>
        <fullName evidence="1">Major sperm protein</fullName>
    </recommendedName>
</protein>
<reference evidence="4" key="1">
    <citation type="submission" date="2023-10" db="EMBL/GenBank/DDBJ databases">
        <title>Genome assembly of Pristionchus species.</title>
        <authorList>
            <person name="Yoshida K."/>
            <person name="Sommer R.J."/>
        </authorList>
    </citation>
    <scope>NUCLEOTIDE SEQUENCE</scope>
    <source>
        <strain evidence="4">RS0144</strain>
    </source>
</reference>
<dbReference type="PROSITE" id="PS50202">
    <property type="entry name" value="MSP"/>
    <property type="match status" value="1"/>
</dbReference>
<feature type="region of interest" description="Disordered" evidence="2">
    <location>
        <begin position="194"/>
        <end position="233"/>
    </location>
</feature>
<evidence type="ECO:0000313" key="5">
    <source>
        <dbReference type="Proteomes" id="UP001432027"/>
    </source>
</evidence>
<dbReference type="InterPro" id="IPR000535">
    <property type="entry name" value="MSP_dom"/>
</dbReference>
<evidence type="ECO:0000256" key="2">
    <source>
        <dbReference type="SAM" id="MobiDB-lite"/>
    </source>
</evidence>
<dbReference type="SUPFAM" id="SSF49354">
    <property type="entry name" value="PapD-like"/>
    <property type="match status" value="1"/>
</dbReference>
<keyword evidence="5" id="KW-1185">Reference proteome</keyword>
<keyword evidence="1" id="KW-0963">Cytoplasm</keyword>
<accession>A0AAV5T0N8</accession>
<feature type="region of interest" description="Disordered" evidence="2">
    <location>
        <begin position="30"/>
        <end position="72"/>
    </location>
</feature>
<sequence>PPLIRCLFYARTRSTFAALPPLTNMATPAAAAASTMQPSPAAHKEQPPSGDKGAAAKKPPLNLANKPGEPAFQLKLDPSTDIVLTWTKGVSSHVDMKITNTTTDPQSYKVKCTDNNIFRVRPPLGFVDPGQTQTIKIFQHSMSLPEANRHFFALYHKKCTAEDVKKQPRLVWSSGVKPDGVVRLLAVFSSTATPSISGAIPDEKTEGSKMDAVKEVRETKKDDKKEDKKDEKK</sequence>
<dbReference type="Gene3D" id="2.60.40.10">
    <property type="entry name" value="Immunoglobulins"/>
    <property type="match status" value="1"/>
</dbReference>
<dbReference type="PANTHER" id="PTHR21513">
    <property type="entry name" value="MAJOR SPERM PROTEIN"/>
    <property type="match status" value="1"/>
</dbReference>
<feature type="non-terminal residue" evidence="4">
    <location>
        <position position="1"/>
    </location>
</feature>
<feature type="domain" description="MSP" evidence="3">
    <location>
        <begin position="73"/>
        <end position="190"/>
    </location>
</feature>
<organism evidence="4 5">
    <name type="scientific">Pristionchus entomophagus</name>
    <dbReference type="NCBI Taxonomy" id="358040"/>
    <lineage>
        <taxon>Eukaryota</taxon>
        <taxon>Metazoa</taxon>
        <taxon>Ecdysozoa</taxon>
        <taxon>Nematoda</taxon>
        <taxon>Chromadorea</taxon>
        <taxon>Rhabditida</taxon>
        <taxon>Rhabditina</taxon>
        <taxon>Diplogasteromorpha</taxon>
        <taxon>Diplogasteroidea</taxon>
        <taxon>Neodiplogasteridae</taxon>
        <taxon>Pristionchus</taxon>
    </lineage>
</organism>
<keyword evidence="1" id="KW-0206">Cytoskeleton</keyword>
<evidence type="ECO:0000256" key="1">
    <source>
        <dbReference type="RuleBase" id="RU003425"/>
    </source>
</evidence>
<dbReference type="PANTHER" id="PTHR21513:SF19">
    <property type="entry name" value="MAJOR SPERM PROTEIN"/>
    <property type="match status" value="1"/>
</dbReference>
<comment type="function">
    <text evidence="1">Central component in molecular interactions underlying sperm crawling. Forms an extensive filament system that extends from sperm villipoda, along the leading edge of the pseudopod.</text>
</comment>
<evidence type="ECO:0000259" key="3">
    <source>
        <dbReference type="PROSITE" id="PS50202"/>
    </source>
</evidence>
<feature type="compositionally biased region" description="Low complexity" evidence="2">
    <location>
        <begin position="30"/>
        <end position="41"/>
    </location>
</feature>
<dbReference type="Pfam" id="PF00635">
    <property type="entry name" value="Motile_Sperm"/>
    <property type="match status" value="1"/>
</dbReference>
<comment type="caution">
    <text evidence="4">The sequence shown here is derived from an EMBL/GenBank/DDBJ whole genome shotgun (WGS) entry which is preliminary data.</text>
</comment>
<dbReference type="EMBL" id="BTSX01000003">
    <property type="protein sequence ID" value="GMS88878.1"/>
    <property type="molecule type" value="Genomic_DNA"/>
</dbReference>
<dbReference type="Proteomes" id="UP001432027">
    <property type="component" value="Unassembled WGS sequence"/>
</dbReference>
<dbReference type="AlphaFoldDB" id="A0AAV5T0N8"/>
<dbReference type="InterPro" id="IPR013783">
    <property type="entry name" value="Ig-like_fold"/>
</dbReference>
<feature type="non-terminal residue" evidence="4">
    <location>
        <position position="233"/>
    </location>
</feature>
<evidence type="ECO:0000313" key="4">
    <source>
        <dbReference type="EMBL" id="GMS88878.1"/>
    </source>
</evidence>
<name>A0AAV5T0N8_9BILA</name>
<proteinExistence type="predicted"/>
<dbReference type="InterPro" id="IPR008962">
    <property type="entry name" value="PapD-like_sf"/>
</dbReference>